<accession>A0ABN9X0B0</accession>
<comment type="caution">
    <text evidence="2">The sequence shown here is derived from an EMBL/GenBank/DDBJ whole genome shotgun (WGS) entry which is preliminary data.</text>
</comment>
<feature type="compositionally biased region" description="Low complexity" evidence="1">
    <location>
        <begin position="43"/>
        <end position="55"/>
    </location>
</feature>
<feature type="compositionally biased region" description="Basic and acidic residues" evidence="1">
    <location>
        <begin position="164"/>
        <end position="175"/>
    </location>
</feature>
<gene>
    <name evidence="2" type="ORF">PCOR1329_LOCUS71158</name>
</gene>
<keyword evidence="3" id="KW-1185">Reference proteome</keyword>
<name>A0ABN9X0B0_9DINO</name>
<dbReference type="EMBL" id="CAUYUJ010019432">
    <property type="protein sequence ID" value="CAK0891133.1"/>
    <property type="molecule type" value="Genomic_DNA"/>
</dbReference>
<sequence>MVPRRVGAMPTPARWAAVLGAAAIAWARYGGLAAAFSAAPGRTAPRTATLPAGAASRHLDPPRPHLQGPPDAAAGWRPCAAAAVALAAFALVGSATRSVAASKSTQGAGAPLARVHALELPTLAARSGAAAAASTARGSRIVAGVKQPKKMWKGRVFDFDQKRIAPPEFRERRPGPEFSPAPGNDQYSINSLKWHYVDKKYGSGLSV</sequence>
<feature type="region of interest" description="Disordered" evidence="1">
    <location>
        <begin position="164"/>
        <end position="187"/>
    </location>
</feature>
<proteinExistence type="predicted"/>
<evidence type="ECO:0000313" key="2">
    <source>
        <dbReference type="EMBL" id="CAK0891133.1"/>
    </source>
</evidence>
<feature type="non-terminal residue" evidence="2">
    <location>
        <position position="207"/>
    </location>
</feature>
<protein>
    <submittedName>
        <fullName evidence="2">Uncharacterized protein</fullName>
    </submittedName>
</protein>
<reference evidence="2" key="1">
    <citation type="submission" date="2023-10" db="EMBL/GenBank/DDBJ databases">
        <authorList>
            <person name="Chen Y."/>
            <person name="Shah S."/>
            <person name="Dougan E. K."/>
            <person name="Thang M."/>
            <person name="Chan C."/>
        </authorList>
    </citation>
    <scope>NUCLEOTIDE SEQUENCE [LARGE SCALE GENOMIC DNA]</scope>
</reference>
<feature type="region of interest" description="Disordered" evidence="1">
    <location>
        <begin position="43"/>
        <end position="72"/>
    </location>
</feature>
<evidence type="ECO:0000256" key="1">
    <source>
        <dbReference type="SAM" id="MobiDB-lite"/>
    </source>
</evidence>
<dbReference type="Proteomes" id="UP001189429">
    <property type="component" value="Unassembled WGS sequence"/>
</dbReference>
<organism evidence="2 3">
    <name type="scientific">Prorocentrum cordatum</name>
    <dbReference type="NCBI Taxonomy" id="2364126"/>
    <lineage>
        <taxon>Eukaryota</taxon>
        <taxon>Sar</taxon>
        <taxon>Alveolata</taxon>
        <taxon>Dinophyceae</taxon>
        <taxon>Prorocentrales</taxon>
        <taxon>Prorocentraceae</taxon>
        <taxon>Prorocentrum</taxon>
    </lineage>
</organism>
<evidence type="ECO:0000313" key="3">
    <source>
        <dbReference type="Proteomes" id="UP001189429"/>
    </source>
</evidence>